<dbReference type="NCBIfam" id="TIGR03635">
    <property type="entry name" value="uS17_bact"/>
    <property type="match status" value="1"/>
</dbReference>
<protein>
    <recommendedName>
        <fullName evidence="6">Small ribosomal subunit protein uS17</fullName>
    </recommendedName>
</protein>
<dbReference type="GO" id="GO:0003735">
    <property type="term" value="F:structural constituent of ribosome"/>
    <property type="evidence" value="ECO:0007669"/>
    <property type="project" value="UniProtKB-UniRule"/>
</dbReference>
<keyword evidence="5 6" id="KW-0687">Ribonucleoprotein</keyword>
<keyword evidence="9" id="KW-1185">Reference proteome</keyword>
<dbReference type="Pfam" id="PF00366">
    <property type="entry name" value="Ribosomal_S17"/>
    <property type="match status" value="1"/>
</dbReference>
<accession>A0A1W1WRI4</accession>
<dbReference type="GO" id="GO:0022627">
    <property type="term" value="C:cytosolic small ribosomal subunit"/>
    <property type="evidence" value="ECO:0007669"/>
    <property type="project" value="UniProtKB-UniRule"/>
</dbReference>
<comment type="similarity">
    <text evidence="1 6 7">Belongs to the universal ribosomal protein uS17 family.</text>
</comment>
<dbReference type="InterPro" id="IPR012340">
    <property type="entry name" value="NA-bd_OB-fold"/>
</dbReference>
<sequence>MAYKRVIQGTVIKKSGDKTVSLLVERKVVHPKYHKIVKRFKKYLVHDEKNEANVGDVITAVECRPISKRKSFRLKEIVQAGVK</sequence>
<dbReference type="PROSITE" id="PS00056">
    <property type="entry name" value="RIBOSOMAL_S17"/>
    <property type="match status" value="1"/>
</dbReference>
<dbReference type="SUPFAM" id="SSF50249">
    <property type="entry name" value="Nucleic acid-binding proteins"/>
    <property type="match status" value="1"/>
</dbReference>
<dbReference type="GO" id="GO:0019843">
    <property type="term" value="F:rRNA binding"/>
    <property type="evidence" value="ECO:0007669"/>
    <property type="project" value="UniProtKB-UniRule"/>
</dbReference>
<evidence type="ECO:0000256" key="1">
    <source>
        <dbReference type="ARBA" id="ARBA00010254"/>
    </source>
</evidence>
<dbReference type="HAMAP" id="MF_01345_B">
    <property type="entry name" value="Ribosomal_uS17_B"/>
    <property type="match status" value="1"/>
</dbReference>
<evidence type="ECO:0000256" key="7">
    <source>
        <dbReference type="RuleBase" id="RU003872"/>
    </source>
</evidence>
<dbReference type="InterPro" id="IPR019979">
    <property type="entry name" value="Ribosomal_uS17_CS"/>
</dbReference>
<dbReference type="RefSeq" id="WP_084275169.1">
    <property type="nucleotide sequence ID" value="NZ_AP026671.1"/>
</dbReference>
<gene>
    <name evidence="6" type="primary">rpsQ</name>
    <name evidence="8" type="ORF">SAMN05660197_0697</name>
</gene>
<dbReference type="PANTHER" id="PTHR10744:SF1">
    <property type="entry name" value="SMALL RIBOSOMAL SUBUNIT PROTEIN US17M"/>
    <property type="match status" value="1"/>
</dbReference>
<evidence type="ECO:0000256" key="6">
    <source>
        <dbReference type="HAMAP-Rule" id="MF_01345"/>
    </source>
</evidence>
<proteinExistence type="inferred from homology"/>
<name>A0A1W1WRI4_9BACT</name>
<dbReference type="AlphaFoldDB" id="A0A1W1WRI4"/>
<dbReference type="CDD" id="cd00364">
    <property type="entry name" value="Ribosomal_uS17"/>
    <property type="match status" value="1"/>
</dbReference>
<keyword evidence="3 6" id="KW-0694">RNA-binding</keyword>
<keyword evidence="2 6" id="KW-0699">rRNA-binding</keyword>
<dbReference type="STRING" id="1069081.SAMN05660197_0697"/>
<dbReference type="GO" id="GO:0006412">
    <property type="term" value="P:translation"/>
    <property type="evidence" value="ECO:0007669"/>
    <property type="project" value="UniProtKB-UniRule"/>
</dbReference>
<dbReference type="PRINTS" id="PR00973">
    <property type="entry name" value="RIBOSOMALS17"/>
</dbReference>
<dbReference type="PANTHER" id="PTHR10744">
    <property type="entry name" value="40S RIBOSOMAL PROTEIN S11 FAMILY MEMBER"/>
    <property type="match status" value="1"/>
</dbReference>
<dbReference type="NCBIfam" id="NF004123">
    <property type="entry name" value="PRK05610.1"/>
    <property type="match status" value="1"/>
</dbReference>
<organism evidence="8 9">
    <name type="scientific">Nitratiruptor tergarcus DSM 16512</name>
    <dbReference type="NCBI Taxonomy" id="1069081"/>
    <lineage>
        <taxon>Bacteria</taxon>
        <taxon>Pseudomonadati</taxon>
        <taxon>Campylobacterota</taxon>
        <taxon>Epsilonproteobacteria</taxon>
        <taxon>Nautiliales</taxon>
        <taxon>Nitratiruptoraceae</taxon>
        <taxon>Nitratiruptor</taxon>
    </lineage>
</organism>
<evidence type="ECO:0000313" key="8">
    <source>
        <dbReference type="EMBL" id="SMC08914.1"/>
    </source>
</evidence>
<comment type="subunit">
    <text evidence="6">Part of the 30S ribosomal subunit.</text>
</comment>
<keyword evidence="4 6" id="KW-0689">Ribosomal protein</keyword>
<evidence type="ECO:0000313" key="9">
    <source>
        <dbReference type="Proteomes" id="UP000192602"/>
    </source>
</evidence>
<evidence type="ECO:0000256" key="4">
    <source>
        <dbReference type="ARBA" id="ARBA00022980"/>
    </source>
</evidence>
<evidence type="ECO:0000256" key="2">
    <source>
        <dbReference type="ARBA" id="ARBA00022730"/>
    </source>
</evidence>
<dbReference type="Proteomes" id="UP000192602">
    <property type="component" value="Unassembled WGS sequence"/>
</dbReference>
<reference evidence="9" key="1">
    <citation type="submission" date="2017-04" db="EMBL/GenBank/DDBJ databases">
        <authorList>
            <person name="Varghese N."/>
            <person name="Submissions S."/>
        </authorList>
    </citation>
    <scope>NUCLEOTIDE SEQUENCE [LARGE SCALE GENOMIC DNA]</scope>
    <source>
        <strain evidence="9">DSM 16512</strain>
    </source>
</reference>
<dbReference type="OrthoDB" id="9811714at2"/>
<dbReference type="Gene3D" id="2.40.50.140">
    <property type="entry name" value="Nucleic acid-binding proteins"/>
    <property type="match status" value="1"/>
</dbReference>
<evidence type="ECO:0000256" key="3">
    <source>
        <dbReference type="ARBA" id="ARBA00022884"/>
    </source>
</evidence>
<dbReference type="InterPro" id="IPR019984">
    <property type="entry name" value="Ribosomal_uS17_bact/chlr"/>
</dbReference>
<dbReference type="InterPro" id="IPR000266">
    <property type="entry name" value="Ribosomal_uS17"/>
</dbReference>
<dbReference type="EMBL" id="FWWZ01000001">
    <property type="protein sequence ID" value="SMC08914.1"/>
    <property type="molecule type" value="Genomic_DNA"/>
</dbReference>
<evidence type="ECO:0000256" key="5">
    <source>
        <dbReference type="ARBA" id="ARBA00023274"/>
    </source>
</evidence>
<comment type="function">
    <text evidence="6">One of the primary rRNA binding proteins, it binds specifically to the 5'-end of 16S ribosomal RNA.</text>
</comment>